<comment type="pathway">
    <text evidence="12 14">Porphyrin-containing compound metabolism; siroheme biosynthesis; precorrin-2 from uroporphyrinogen III: step 1/1.</text>
</comment>
<protein>
    <recommendedName>
        <fullName evidence="14">Siroheme synthase</fullName>
    </recommendedName>
    <domain>
        <recommendedName>
            <fullName evidence="14">Uroporphyrinogen-III C-methyltransferase</fullName>
            <shortName evidence="14">Urogen III methylase</shortName>
            <ecNumber evidence="14">2.1.1.107</ecNumber>
        </recommendedName>
        <alternativeName>
            <fullName evidence="14">SUMT</fullName>
        </alternativeName>
        <alternativeName>
            <fullName evidence="14">Uroporphyrinogen III methylase</fullName>
            <shortName evidence="14">UROM</shortName>
        </alternativeName>
    </domain>
    <domain>
        <recommendedName>
            <fullName evidence="14">Precorrin-2 dehydrogenase</fullName>
            <ecNumber evidence="14">1.3.1.76</ecNumber>
        </recommendedName>
    </domain>
    <domain>
        <recommendedName>
            <fullName evidence="14">Sirohydrochlorin ferrochelatase</fullName>
            <ecNumber evidence="14">4.99.1.4</ecNumber>
        </recommendedName>
    </domain>
</protein>
<keyword evidence="6 14" id="KW-0949">S-adenosyl-L-methionine</keyword>
<dbReference type="InterPro" id="IPR003043">
    <property type="entry name" value="Uropor_MeTrfase_CS"/>
</dbReference>
<dbReference type="Pfam" id="PF10414">
    <property type="entry name" value="CysG_dimeriser"/>
    <property type="match status" value="1"/>
</dbReference>
<evidence type="ECO:0000259" key="17">
    <source>
        <dbReference type="Pfam" id="PF10414"/>
    </source>
</evidence>
<dbReference type="InterPro" id="IPR006366">
    <property type="entry name" value="CobA/CysG_C"/>
</dbReference>
<dbReference type="HAMAP" id="MF_01646">
    <property type="entry name" value="Siroheme_synth"/>
    <property type="match status" value="1"/>
</dbReference>
<dbReference type="EC" id="1.3.1.76" evidence="14"/>
<dbReference type="Proteomes" id="UP001500227">
    <property type="component" value="Unassembled WGS sequence"/>
</dbReference>
<comment type="function">
    <text evidence="14">Multifunctional enzyme that catalyzes the SAM-dependent methylations of uroporphyrinogen III at position C-2 and C-7 to form precorrin-2 via precorrin-1. Then it catalyzes the NAD-dependent ring dehydrogenation of precorrin-2 to yield sirohydrochlorin. Finally, it catalyzes the ferrochelation of sirohydrochlorin to yield siroheme.</text>
</comment>
<feature type="binding site" evidence="14">
    <location>
        <begin position="22"/>
        <end position="23"/>
    </location>
    <ligand>
        <name>NAD(+)</name>
        <dbReference type="ChEBI" id="CHEBI:57540"/>
    </ligand>
</feature>
<evidence type="ECO:0000256" key="11">
    <source>
        <dbReference type="ARBA" id="ARBA00023268"/>
    </source>
</evidence>
<dbReference type="NCBIfam" id="NF007922">
    <property type="entry name" value="PRK10637.1"/>
    <property type="match status" value="1"/>
</dbReference>
<dbReference type="Gene3D" id="3.30.160.110">
    <property type="entry name" value="Siroheme synthase, domain 2"/>
    <property type="match status" value="1"/>
</dbReference>
<dbReference type="SUPFAM" id="SSF51735">
    <property type="entry name" value="NAD(P)-binding Rossmann-fold domains"/>
    <property type="match status" value="1"/>
</dbReference>
<dbReference type="InterPro" id="IPR028281">
    <property type="entry name" value="Sirohaem_synthase_central"/>
</dbReference>
<dbReference type="NCBIfam" id="TIGR01469">
    <property type="entry name" value="cobA_cysG_Cterm"/>
    <property type="match status" value="1"/>
</dbReference>
<evidence type="ECO:0000256" key="14">
    <source>
        <dbReference type="HAMAP-Rule" id="MF_01646"/>
    </source>
</evidence>
<evidence type="ECO:0000313" key="19">
    <source>
        <dbReference type="EMBL" id="GAA5090626.1"/>
    </source>
</evidence>
<keyword evidence="8 14" id="KW-0520">NAD</keyword>
<name>A0ABP9M3L8_9BURK</name>
<evidence type="ECO:0000256" key="15">
    <source>
        <dbReference type="RuleBase" id="RU003960"/>
    </source>
</evidence>
<dbReference type="Gene3D" id="3.30.950.10">
    <property type="entry name" value="Methyltransferase, Cobalt-precorrin-4 Transmethylase, Domain 2"/>
    <property type="match status" value="1"/>
</dbReference>
<reference evidence="20" key="1">
    <citation type="journal article" date="2019" name="Int. J. Syst. Evol. Microbiol.">
        <title>The Global Catalogue of Microorganisms (GCM) 10K type strain sequencing project: providing services to taxonomists for standard genome sequencing and annotation.</title>
        <authorList>
            <consortium name="The Broad Institute Genomics Platform"/>
            <consortium name="The Broad Institute Genome Sequencing Center for Infectious Disease"/>
            <person name="Wu L."/>
            <person name="Ma J."/>
        </authorList>
    </citation>
    <scope>NUCLEOTIDE SEQUENCE [LARGE SCALE GENOMIC DNA]</scope>
    <source>
        <strain evidence="20">JCM 18423</strain>
    </source>
</reference>
<evidence type="ECO:0000256" key="9">
    <source>
        <dbReference type="ARBA" id="ARBA00023239"/>
    </source>
</evidence>
<dbReference type="SUPFAM" id="SSF75615">
    <property type="entry name" value="Siroheme synthase middle domains-like"/>
    <property type="match status" value="1"/>
</dbReference>
<dbReference type="RefSeq" id="WP_345370800.1">
    <property type="nucleotide sequence ID" value="NZ_BAABKD010000009.1"/>
</dbReference>
<dbReference type="Gene3D" id="3.40.1010.10">
    <property type="entry name" value="Cobalt-precorrin-4 Transmethylase, Domain 1"/>
    <property type="match status" value="1"/>
</dbReference>
<comment type="similarity">
    <text evidence="2 15">Belongs to the precorrin methyltransferase family.</text>
</comment>
<comment type="catalytic activity">
    <reaction evidence="14">
        <text>siroheme + 2 H(+) = sirohydrochlorin + Fe(2+)</text>
        <dbReference type="Rhea" id="RHEA:24360"/>
        <dbReference type="ChEBI" id="CHEBI:15378"/>
        <dbReference type="ChEBI" id="CHEBI:29033"/>
        <dbReference type="ChEBI" id="CHEBI:58351"/>
        <dbReference type="ChEBI" id="CHEBI:60052"/>
        <dbReference type="EC" id="4.99.1.4"/>
    </reaction>
</comment>
<feature type="active site" description="Proton acceptor" evidence="14">
    <location>
        <position position="250"/>
    </location>
</feature>
<feature type="region of interest" description="Uroporphyrinogen-III C-methyltransferase" evidence="14">
    <location>
        <begin position="218"/>
        <end position="458"/>
    </location>
</feature>
<feature type="binding site" evidence="14">
    <location>
        <position position="227"/>
    </location>
    <ligand>
        <name>S-adenosyl-L-methionine</name>
        <dbReference type="ChEBI" id="CHEBI:59789"/>
    </ligand>
</feature>
<feature type="binding site" evidence="14">
    <location>
        <position position="308"/>
    </location>
    <ligand>
        <name>S-adenosyl-L-methionine</name>
        <dbReference type="ChEBI" id="CHEBI:59789"/>
    </ligand>
</feature>
<feature type="binding site" evidence="14">
    <location>
        <position position="414"/>
    </location>
    <ligand>
        <name>S-adenosyl-L-methionine</name>
        <dbReference type="ChEBI" id="CHEBI:59789"/>
    </ligand>
</feature>
<feature type="domain" description="Tetrapyrrole methylase" evidence="16">
    <location>
        <begin position="220"/>
        <end position="429"/>
    </location>
</feature>
<feature type="domain" description="Siroheme synthase central" evidence="18">
    <location>
        <begin position="119"/>
        <end position="145"/>
    </location>
</feature>
<feature type="binding site" evidence="14">
    <location>
        <begin position="43"/>
        <end position="44"/>
    </location>
    <ligand>
        <name>NAD(+)</name>
        <dbReference type="ChEBI" id="CHEBI:57540"/>
    </ligand>
</feature>
<evidence type="ECO:0000313" key="20">
    <source>
        <dbReference type="Proteomes" id="UP001500227"/>
    </source>
</evidence>
<comment type="catalytic activity">
    <reaction evidence="14">
        <text>uroporphyrinogen III + 2 S-adenosyl-L-methionine = precorrin-2 + 2 S-adenosyl-L-homocysteine + H(+)</text>
        <dbReference type="Rhea" id="RHEA:32459"/>
        <dbReference type="ChEBI" id="CHEBI:15378"/>
        <dbReference type="ChEBI" id="CHEBI:57308"/>
        <dbReference type="ChEBI" id="CHEBI:57856"/>
        <dbReference type="ChEBI" id="CHEBI:58827"/>
        <dbReference type="ChEBI" id="CHEBI:59789"/>
        <dbReference type="EC" id="2.1.1.107"/>
    </reaction>
</comment>
<evidence type="ECO:0000256" key="12">
    <source>
        <dbReference type="ARBA" id="ARBA00025705"/>
    </source>
</evidence>
<feature type="region of interest" description="Precorrin-2 dehydrogenase / sirohydrochlorin ferrochelatase" evidence="14">
    <location>
        <begin position="1"/>
        <end position="204"/>
    </location>
</feature>
<dbReference type="InterPro" id="IPR014776">
    <property type="entry name" value="4pyrrole_Mease_sub2"/>
</dbReference>
<dbReference type="Pfam" id="PF13241">
    <property type="entry name" value="NAD_binding_7"/>
    <property type="match status" value="1"/>
</dbReference>
<organism evidence="19 20">
    <name type="scientific">Paenalcaligenes hermetiae</name>
    <dbReference type="NCBI Taxonomy" id="1157987"/>
    <lineage>
        <taxon>Bacteria</taxon>
        <taxon>Pseudomonadati</taxon>
        <taxon>Pseudomonadota</taxon>
        <taxon>Betaproteobacteria</taxon>
        <taxon>Burkholderiales</taxon>
        <taxon>Alcaligenaceae</taxon>
        <taxon>Paenalcaligenes</taxon>
    </lineage>
</organism>
<dbReference type="Pfam" id="PF14824">
    <property type="entry name" value="Sirohm_synth_M"/>
    <property type="match status" value="1"/>
</dbReference>
<keyword evidence="9 14" id="KW-0456">Lyase</keyword>
<dbReference type="PIRSF" id="PIRSF036426">
    <property type="entry name" value="Sirohaem_synth"/>
    <property type="match status" value="1"/>
</dbReference>
<evidence type="ECO:0000259" key="18">
    <source>
        <dbReference type="Pfam" id="PF14824"/>
    </source>
</evidence>
<dbReference type="InterPro" id="IPR014777">
    <property type="entry name" value="4pyrrole_Mease_sub1"/>
</dbReference>
<evidence type="ECO:0000256" key="5">
    <source>
        <dbReference type="ARBA" id="ARBA00022679"/>
    </source>
</evidence>
<evidence type="ECO:0000256" key="10">
    <source>
        <dbReference type="ARBA" id="ARBA00023244"/>
    </source>
</evidence>
<evidence type="ECO:0000259" key="16">
    <source>
        <dbReference type="Pfam" id="PF00590"/>
    </source>
</evidence>
<feature type="domain" description="Sirohaem synthase dimerisation" evidence="17">
    <location>
        <begin position="152"/>
        <end position="208"/>
    </location>
</feature>
<dbReference type="PANTHER" id="PTHR45790:SF1">
    <property type="entry name" value="SIROHEME SYNTHASE"/>
    <property type="match status" value="1"/>
</dbReference>
<gene>
    <name evidence="14 19" type="primary">cysG</name>
    <name evidence="19" type="ORF">GCM10023337_15220</name>
</gene>
<dbReference type="Gene3D" id="3.40.50.720">
    <property type="entry name" value="NAD(P)-binding Rossmann-like Domain"/>
    <property type="match status" value="1"/>
</dbReference>
<evidence type="ECO:0000256" key="1">
    <source>
        <dbReference type="ARBA" id="ARBA00005010"/>
    </source>
</evidence>
<keyword evidence="10 14" id="KW-0627">Porphyrin biosynthesis</keyword>
<accession>A0ABP9M3L8</accession>
<comment type="similarity">
    <text evidence="14">In the N-terminal section; belongs to the precorrin-2 dehydrogenase / sirohydrochlorin ferrochelatase family.</text>
</comment>
<evidence type="ECO:0000256" key="3">
    <source>
        <dbReference type="ARBA" id="ARBA00022573"/>
    </source>
</evidence>
<dbReference type="CDD" id="cd11642">
    <property type="entry name" value="SUMT"/>
    <property type="match status" value="1"/>
</dbReference>
<evidence type="ECO:0000256" key="2">
    <source>
        <dbReference type="ARBA" id="ARBA00005879"/>
    </source>
</evidence>
<dbReference type="EC" id="4.99.1.4" evidence="14"/>
<dbReference type="InterPro" id="IPR012409">
    <property type="entry name" value="Sirohaem_synth"/>
</dbReference>
<dbReference type="InterPro" id="IPR036291">
    <property type="entry name" value="NAD(P)-bd_dom_sf"/>
</dbReference>
<evidence type="ECO:0000256" key="4">
    <source>
        <dbReference type="ARBA" id="ARBA00022603"/>
    </source>
</evidence>
<comment type="pathway">
    <text evidence="14">Cofactor biosynthesis; adenosylcobalamin biosynthesis; precorrin-2 from uroporphyrinogen III: step 1/1.</text>
</comment>
<evidence type="ECO:0000256" key="8">
    <source>
        <dbReference type="ARBA" id="ARBA00023027"/>
    </source>
</evidence>
<comment type="pathway">
    <text evidence="14">Porphyrin-containing compound metabolism; siroheme biosynthesis; siroheme from sirohydrochlorin: step 1/1.</text>
</comment>
<dbReference type="InterPro" id="IPR006367">
    <property type="entry name" value="Sirohaem_synthase_N"/>
</dbReference>
<comment type="caution">
    <text evidence="19">The sequence shown here is derived from an EMBL/GenBank/DDBJ whole genome shotgun (WGS) entry which is preliminary data.</text>
</comment>
<comment type="similarity">
    <text evidence="14">In the C-terminal section; belongs to the precorrin methyltransferase family.</text>
</comment>
<keyword evidence="20" id="KW-1185">Reference proteome</keyword>
<dbReference type="InterPro" id="IPR050161">
    <property type="entry name" value="Siro_Cobalamin_biosynth"/>
</dbReference>
<keyword evidence="4 14" id="KW-0489">Methyltransferase</keyword>
<dbReference type="SUPFAM" id="SSF53790">
    <property type="entry name" value="Tetrapyrrole methylase"/>
    <property type="match status" value="1"/>
</dbReference>
<dbReference type="EC" id="2.1.1.107" evidence="14"/>
<dbReference type="EMBL" id="BAABKD010000009">
    <property type="protein sequence ID" value="GAA5090626.1"/>
    <property type="molecule type" value="Genomic_DNA"/>
</dbReference>
<comment type="pathway">
    <text evidence="14">Cofactor biosynthesis; adenosylcobalamin biosynthesis; sirohydrochlorin from precorrin-2: step 1/1.</text>
</comment>
<evidence type="ECO:0000256" key="7">
    <source>
        <dbReference type="ARBA" id="ARBA00023002"/>
    </source>
</evidence>
<feature type="binding site" evidence="14">
    <location>
        <begin position="333"/>
        <end position="334"/>
    </location>
    <ligand>
        <name>S-adenosyl-L-methionine</name>
        <dbReference type="ChEBI" id="CHEBI:59789"/>
    </ligand>
</feature>
<dbReference type="Pfam" id="PF00590">
    <property type="entry name" value="TP_methylase"/>
    <property type="match status" value="1"/>
</dbReference>
<dbReference type="InterPro" id="IPR000878">
    <property type="entry name" value="4pyrrol_Mease"/>
</dbReference>
<comment type="catalytic activity">
    <reaction evidence="13 14">
        <text>precorrin-2 + NAD(+) = sirohydrochlorin + NADH + 2 H(+)</text>
        <dbReference type="Rhea" id="RHEA:15613"/>
        <dbReference type="ChEBI" id="CHEBI:15378"/>
        <dbReference type="ChEBI" id="CHEBI:57540"/>
        <dbReference type="ChEBI" id="CHEBI:57945"/>
        <dbReference type="ChEBI" id="CHEBI:58351"/>
        <dbReference type="ChEBI" id="CHEBI:58827"/>
        <dbReference type="EC" id="1.3.1.76"/>
    </reaction>
</comment>
<dbReference type="NCBIfam" id="NF004790">
    <property type="entry name" value="PRK06136.1"/>
    <property type="match status" value="1"/>
</dbReference>
<sequence>MDYFPLYANLKQRPVLVVGAGEVAFRKIELLRQAGAQVRVIAAKVGAAVQQLLEQNQVQWLKAHFEPSDVEQAVLTIAATDDALLNQAVHDACVQRHRLVNVVDNPALCTFIVPAIVDRSPVQVAISTGGTAPVLARQLRQKIEQALPPVLAPMATLAGQYRSRVKAVLTQATARRSFWEKLFADPIFTEALSAQRAQHAEQRLQQLLHTQIDTTLIGQVTLVGAGPGDSGLLTLAGFQALQAADVVLYDALVGKDVLAFIRRDAQRIAVGKRAHAHQVDQATTNQLLIQYAQQGLRVVRLKGGDPFVFGRGAEELEALKAAGVSYRVVPGITAALGATAYAGIPLTHRLYAQAALFITGHCRAEGDDIDWSCLARQRQTLVIYMGTLKATEISTQLIAHGKASTTPVAIISQGTLAEQQIQVGTLATLPALAQQAERPALIVVGEVVQLQASLQWFS</sequence>
<feature type="binding site" evidence="14">
    <location>
        <position position="385"/>
    </location>
    <ligand>
        <name>S-adenosyl-L-methionine</name>
        <dbReference type="ChEBI" id="CHEBI:59789"/>
    </ligand>
</feature>
<dbReference type="InterPro" id="IPR019478">
    <property type="entry name" value="Sirohaem_synthase_dimer_dom"/>
</dbReference>
<comment type="pathway">
    <text evidence="1 14">Porphyrin-containing compound metabolism; siroheme biosynthesis; sirohydrochlorin from precorrin-2: step 1/1.</text>
</comment>
<keyword evidence="11 14" id="KW-0511">Multifunctional enzyme</keyword>
<dbReference type="PANTHER" id="PTHR45790">
    <property type="entry name" value="SIROHEME SYNTHASE-RELATED"/>
    <property type="match status" value="1"/>
</dbReference>
<feature type="active site" description="Proton donor" evidence="14">
    <location>
        <position position="272"/>
    </location>
</feature>
<dbReference type="InterPro" id="IPR037115">
    <property type="entry name" value="Sirohaem_synt_dimer_dom_sf"/>
</dbReference>
<dbReference type="Gene3D" id="1.10.8.210">
    <property type="entry name" value="Sirohaem synthase, dimerisation domain"/>
    <property type="match status" value="1"/>
</dbReference>
<dbReference type="NCBIfam" id="TIGR01470">
    <property type="entry name" value="cysG_Nterm"/>
    <property type="match status" value="1"/>
</dbReference>
<feature type="binding site" evidence="14">
    <location>
        <begin position="303"/>
        <end position="305"/>
    </location>
    <ligand>
        <name>S-adenosyl-L-methionine</name>
        <dbReference type="ChEBI" id="CHEBI:59789"/>
    </ligand>
</feature>
<keyword evidence="5 14" id="KW-0808">Transferase</keyword>
<keyword evidence="3 14" id="KW-0169">Cobalamin biosynthesis</keyword>
<dbReference type="InterPro" id="IPR035996">
    <property type="entry name" value="4pyrrol_Methylase_sf"/>
</dbReference>
<comment type="caution">
    <text evidence="14">Lacks conserved residue(s) required for the propagation of feature annotation.</text>
</comment>
<dbReference type="PROSITE" id="PS00840">
    <property type="entry name" value="SUMT_2"/>
    <property type="match status" value="1"/>
</dbReference>
<evidence type="ECO:0000256" key="6">
    <source>
        <dbReference type="ARBA" id="ARBA00022691"/>
    </source>
</evidence>
<keyword evidence="7 14" id="KW-0560">Oxidoreductase</keyword>
<evidence type="ECO:0000256" key="13">
    <source>
        <dbReference type="ARBA" id="ARBA00047561"/>
    </source>
</evidence>
<proteinExistence type="inferred from homology"/>